<evidence type="ECO:0000313" key="2">
    <source>
        <dbReference type="Proteomes" id="UP000257317"/>
    </source>
</evidence>
<proteinExistence type="predicted"/>
<dbReference type="EMBL" id="BFBY01000001">
    <property type="protein sequence ID" value="GBG04114.1"/>
    <property type="molecule type" value="Genomic_DNA"/>
</dbReference>
<evidence type="ECO:0000313" key="1">
    <source>
        <dbReference type="EMBL" id="GBG04114.1"/>
    </source>
</evidence>
<dbReference type="RefSeq" id="WP_170133343.1">
    <property type="nucleotide sequence ID" value="NZ_BFBY01000001.1"/>
</dbReference>
<name>A0A2Z6T5V6_9LACO</name>
<organism evidence="1 2">
    <name type="scientific">Lactobacillus rodentium</name>
    <dbReference type="NCBI Taxonomy" id="947835"/>
    <lineage>
        <taxon>Bacteria</taxon>
        <taxon>Bacillati</taxon>
        <taxon>Bacillota</taxon>
        <taxon>Bacilli</taxon>
        <taxon>Lactobacillales</taxon>
        <taxon>Lactobacillaceae</taxon>
        <taxon>Lactobacillus</taxon>
    </lineage>
</organism>
<protein>
    <submittedName>
        <fullName evidence="1">Uncharacterized protein</fullName>
    </submittedName>
</protein>
<sequence>MKKEEKVIKENKTPKFHIVETDSSISAGICGPDGCVLDWGKATDK</sequence>
<comment type="caution">
    <text evidence="1">The sequence shown here is derived from an EMBL/GenBank/DDBJ whole genome shotgun (WGS) entry which is preliminary data.</text>
</comment>
<gene>
    <name evidence="1" type="ORF">LrDSM24759_00280</name>
</gene>
<reference evidence="2" key="1">
    <citation type="submission" date="2018-03" db="EMBL/GenBank/DDBJ databases">
        <title>New taxa in the Lactobacillus gasseri group.</title>
        <authorList>
            <person name="Tanizawa Y."/>
            <person name="Tohno M."/>
            <person name="Endo A."/>
            <person name="Arita M."/>
        </authorList>
    </citation>
    <scope>NUCLEOTIDE SEQUENCE [LARGE SCALE GENOMIC DNA]</scope>
    <source>
        <strain evidence="2">DSM 24759</strain>
    </source>
</reference>
<keyword evidence="2" id="KW-1185">Reference proteome</keyword>
<dbReference type="Proteomes" id="UP000257317">
    <property type="component" value="Unassembled WGS sequence"/>
</dbReference>
<accession>A0A2Z6T5V6</accession>
<dbReference type="AlphaFoldDB" id="A0A2Z6T5V6"/>